<comment type="caution">
    <text evidence="1">The sequence shown here is derived from an EMBL/GenBank/DDBJ whole genome shotgun (WGS) entry which is preliminary data.</text>
</comment>
<proteinExistence type="predicted"/>
<name>A0ACC1N9G5_9PEZI</name>
<evidence type="ECO:0000313" key="1">
    <source>
        <dbReference type="EMBL" id="KAJ2975428.1"/>
    </source>
</evidence>
<accession>A0ACC1N9G5</accession>
<evidence type="ECO:0000313" key="2">
    <source>
        <dbReference type="Proteomes" id="UP001143856"/>
    </source>
</evidence>
<reference evidence="1" key="1">
    <citation type="submission" date="2022-10" db="EMBL/GenBank/DDBJ databases">
        <title>Genome Sequence of Xylaria curta.</title>
        <authorList>
            <person name="Buettner E."/>
        </authorList>
    </citation>
    <scope>NUCLEOTIDE SEQUENCE</scope>
    <source>
        <strain evidence="1">Babe10</strain>
    </source>
</reference>
<dbReference type="EMBL" id="JAPDGR010002513">
    <property type="protein sequence ID" value="KAJ2975428.1"/>
    <property type="molecule type" value="Genomic_DNA"/>
</dbReference>
<keyword evidence="2" id="KW-1185">Reference proteome</keyword>
<sequence>MSTPEALLQEYQGQIVPRSFHGYLVAVSYLVSFLGAVSTLELINRRTSRNGFLNQVFLVSAAVTMGGISIWSMHFVGNRAIVLAQDEPELQIVYSSGYTAISFFLPIVVLLTAFIAAGTNDRVSFWRIGGGGTLAGGAICGMHYIGNASIVNYNCEYEIANVVGSVVIAVAASNVALSMFFLWRASWTNSWWKRLLCGVLLAGAVSGMHWSASTGTNYRLVMLHTDTQISRETIVIVVSFLSFGAALVVAGVVFYGSWVARSNTSKARHIVLAAAIFDRSGRILVSPDGLLPSEKVTDTYVERTPSDTFSIENPLFQWMFQASRSWNDINKMIASMRNHLAHLASNGRRGSVHLITENGQLVEQYDLIFRELFCLAAANLATRLRGQLVNVGVLWDDILPTGKARQHYPGEDVNDASERGESMSIGDSQGGWGSLMFLVRHLEHPADVEKLEAAGFRFADIRQVSGIIRSGMQIKSPDLSQTLINMATFAEKGTMLEPAVHLGFFGIRARVNGHGFDVLVEKGARGLLPASRLPFKHLEPWQTDLLQQHDGLKIPLLQEKLIDPSRKWLQRELEFITPLASAISALRTRIDDQIFDEATLSCRTVQVPCQPRVPSNAIEGCTMIVLHFVIPINYSLRGSGCEFIPLSFFRVHQMAYKDSPYQAFFAQGLHRELAPAIQGIPSSEKLNPQLSGRGWQRDWISGVQRLTRGLHGRGRSISGSAETKSNTGLTKFNP</sequence>
<protein>
    <submittedName>
        <fullName evidence="1">Uncharacterized protein</fullName>
    </submittedName>
</protein>
<organism evidence="1 2">
    <name type="scientific">Xylaria curta</name>
    <dbReference type="NCBI Taxonomy" id="42375"/>
    <lineage>
        <taxon>Eukaryota</taxon>
        <taxon>Fungi</taxon>
        <taxon>Dikarya</taxon>
        <taxon>Ascomycota</taxon>
        <taxon>Pezizomycotina</taxon>
        <taxon>Sordariomycetes</taxon>
        <taxon>Xylariomycetidae</taxon>
        <taxon>Xylariales</taxon>
        <taxon>Xylariaceae</taxon>
        <taxon>Xylaria</taxon>
    </lineage>
</organism>
<gene>
    <name evidence="1" type="ORF">NUW58_g8358</name>
</gene>
<dbReference type="Proteomes" id="UP001143856">
    <property type="component" value="Unassembled WGS sequence"/>
</dbReference>